<evidence type="ECO:0000313" key="8">
    <source>
        <dbReference type="EMBL" id="KIC95103.1"/>
    </source>
</evidence>
<dbReference type="Gene3D" id="1.25.40.390">
    <property type="match status" value="1"/>
</dbReference>
<dbReference type="EMBL" id="JSVC01000008">
    <property type="protein sequence ID" value="KIC95103.1"/>
    <property type="molecule type" value="Genomic_DNA"/>
</dbReference>
<reference evidence="8 9" key="1">
    <citation type="submission" date="2014-11" db="EMBL/GenBank/DDBJ databases">
        <title>Genome sequence of Flavihumibacter solisilvae 3-3.</title>
        <authorList>
            <person name="Zhou G."/>
            <person name="Li M."/>
            <person name="Wang G."/>
        </authorList>
    </citation>
    <scope>NUCLEOTIDE SEQUENCE [LARGE SCALE GENOMIC DNA]</scope>
    <source>
        <strain evidence="8 9">3-3</strain>
    </source>
</reference>
<keyword evidence="3" id="KW-0732">Signal</keyword>
<evidence type="ECO:0000256" key="2">
    <source>
        <dbReference type="ARBA" id="ARBA00006275"/>
    </source>
</evidence>
<dbReference type="OrthoDB" id="9783641at2"/>
<dbReference type="AlphaFoldDB" id="A0A0C1LIB9"/>
<organism evidence="8 9">
    <name type="scientific">Flavihumibacter solisilvae</name>
    <dbReference type="NCBI Taxonomy" id="1349421"/>
    <lineage>
        <taxon>Bacteria</taxon>
        <taxon>Pseudomonadati</taxon>
        <taxon>Bacteroidota</taxon>
        <taxon>Chitinophagia</taxon>
        <taxon>Chitinophagales</taxon>
        <taxon>Chitinophagaceae</taxon>
        <taxon>Flavihumibacter</taxon>
    </lineage>
</organism>
<evidence type="ECO:0000256" key="1">
    <source>
        <dbReference type="ARBA" id="ARBA00004442"/>
    </source>
</evidence>
<name>A0A0C1LIB9_9BACT</name>
<evidence type="ECO:0000259" key="7">
    <source>
        <dbReference type="Pfam" id="PF14322"/>
    </source>
</evidence>
<dbReference type="SUPFAM" id="SSF48452">
    <property type="entry name" value="TPR-like"/>
    <property type="match status" value="1"/>
</dbReference>
<dbReference type="Proteomes" id="UP000031408">
    <property type="component" value="Unassembled WGS sequence"/>
</dbReference>
<gene>
    <name evidence="8" type="ORF">OI18_07180</name>
</gene>
<dbReference type="InterPro" id="IPR011990">
    <property type="entry name" value="TPR-like_helical_dom_sf"/>
</dbReference>
<evidence type="ECO:0000259" key="6">
    <source>
        <dbReference type="Pfam" id="PF07980"/>
    </source>
</evidence>
<accession>A0A0C1LIB9</accession>
<comment type="similarity">
    <text evidence="2">Belongs to the SusD family.</text>
</comment>
<dbReference type="Pfam" id="PF07980">
    <property type="entry name" value="SusD_RagB"/>
    <property type="match status" value="1"/>
</dbReference>
<comment type="caution">
    <text evidence="8">The sequence shown here is derived from an EMBL/GenBank/DDBJ whole genome shotgun (WGS) entry which is preliminary data.</text>
</comment>
<dbReference type="InterPro" id="IPR012944">
    <property type="entry name" value="SusD_RagB_dom"/>
</dbReference>
<feature type="domain" description="RagB/SusD" evidence="6">
    <location>
        <begin position="317"/>
        <end position="530"/>
    </location>
</feature>
<dbReference type="InterPro" id="IPR033985">
    <property type="entry name" value="SusD-like_N"/>
</dbReference>
<comment type="subcellular location">
    <subcellularLocation>
        <location evidence="1">Cell outer membrane</location>
    </subcellularLocation>
</comment>
<dbReference type="PROSITE" id="PS51257">
    <property type="entry name" value="PROKAR_LIPOPROTEIN"/>
    <property type="match status" value="1"/>
</dbReference>
<dbReference type="GO" id="GO:0009279">
    <property type="term" value="C:cell outer membrane"/>
    <property type="evidence" value="ECO:0007669"/>
    <property type="project" value="UniProtKB-SubCell"/>
</dbReference>
<evidence type="ECO:0000256" key="5">
    <source>
        <dbReference type="ARBA" id="ARBA00023237"/>
    </source>
</evidence>
<dbReference type="Pfam" id="PF14322">
    <property type="entry name" value="SusD-like_3"/>
    <property type="match status" value="1"/>
</dbReference>
<sequence length="531" mass="59949">MKTNISGYLSTILLGAALLSSGCTKLDEEVYDQVLETSFEPTEKDIPSIIGPAYTIMRPMYAGWQGNFDLQEEPADIIVTPVRPNGWYDGGTYQRMHYHEWNEVQWQPQNMWNNCFNGINTSNRILKMIETGSIPITNGKDELVAELKCLRAFYYSLLVDTHGNVPIVTDWSDISLPLQSSRSEVFAFVEKELLENMDKLSEKADQSMYGRINKWAAKATLAKLYLNAEVYTGTAQWEKCVAQCNDIISSGTYVLEANYKNNFTTNNNTSRELILAVPYDESLGAGNSIHMKTLATLHRLVLNMNAQPWGGNCAVPQFIDTYDSDDTRLKDTWIMGPQYNVTTGELILTYGKNVPGIEMSDYFDGYRIGKYEIKPGAIGSLSTDFPIFRYAQVLMMKAEGLLRTGNAAEAAALVTQVRERAFASTDPSKATVTAAELTQGSVYKYGIWKDGAVTESEGGADIQYGRFYDELGWEFAAEAQRRQDMIRFGVFHRKKWFNHRPRTDGKTRILFPLPEAEINKNPNLQQNPDYR</sequence>
<keyword evidence="5" id="KW-0998">Cell outer membrane</keyword>
<keyword evidence="9" id="KW-1185">Reference proteome</keyword>
<evidence type="ECO:0000313" key="9">
    <source>
        <dbReference type="Proteomes" id="UP000031408"/>
    </source>
</evidence>
<proteinExistence type="inferred from homology"/>
<evidence type="ECO:0000256" key="4">
    <source>
        <dbReference type="ARBA" id="ARBA00023136"/>
    </source>
</evidence>
<protein>
    <submittedName>
        <fullName evidence="8">Starch-binding protein</fullName>
    </submittedName>
</protein>
<evidence type="ECO:0000256" key="3">
    <source>
        <dbReference type="ARBA" id="ARBA00022729"/>
    </source>
</evidence>
<keyword evidence="4" id="KW-0472">Membrane</keyword>
<feature type="domain" description="SusD-like N-terminal" evidence="7">
    <location>
        <begin position="41"/>
        <end position="226"/>
    </location>
</feature>
<dbReference type="STRING" id="1349421.OI18_07180"/>